<dbReference type="SUPFAM" id="SSF141868">
    <property type="entry name" value="EAL domain-like"/>
    <property type="match status" value="1"/>
</dbReference>
<dbReference type="Proteomes" id="UP001499978">
    <property type="component" value="Unassembled WGS sequence"/>
</dbReference>
<feature type="transmembrane region" description="Helical" evidence="2">
    <location>
        <begin position="225"/>
        <end position="242"/>
    </location>
</feature>
<dbReference type="InterPro" id="IPR052155">
    <property type="entry name" value="Biofilm_reg_signaling"/>
</dbReference>
<dbReference type="InterPro" id="IPR001633">
    <property type="entry name" value="EAL_dom"/>
</dbReference>
<feature type="transmembrane region" description="Helical" evidence="2">
    <location>
        <begin position="200"/>
        <end position="219"/>
    </location>
</feature>
<proteinExistence type="predicted"/>
<keyword evidence="2" id="KW-1133">Transmembrane helix</keyword>
<dbReference type="RefSeq" id="WP_344171903.1">
    <property type="nucleotide sequence ID" value="NZ_BAAARY010000008.1"/>
</dbReference>
<feature type="region of interest" description="Disordered" evidence="1">
    <location>
        <begin position="754"/>
        <end position="779"/>
    </location>
</feature>
<keyword evidence="6" id="KW-1185">Reference proteome</keyword>
<dbReference type="PANTHER" id="PTHR44757">
    <property type="entry name" value="DIGUANYLATE CYCLASE DGCP"/>
    <property type="match status" value="1"/>
</dbReference>
<feature type="transmembrane region" description="Helical" evidence="2">
    <location>
        <begin position="103"/>
        <end position="121"/>
    </location>
</feature>
<feature type="domain" description="GGDEF" evidence="4">
    <location>
        <begin position="358"/>
        <end position="490"/>
    </location>
</feature>
<feature type="transmembrane region" description="Helical" evidence="2">
    <location>
        <begin position="71"/>
        <end position="91"/>
    </location>
</feature>
<dbReference type="EMBL" id="BAAARY010000008">
    <property type="protein sequence ID" value="GAA2523282.1"/>
    <property type="molecule type" value="Genomic_DNA"/>
</dbReference>
<sequence>MSNRPAPLVLAALGTAAASLAWLAAMLLGADLPAWVGWAPSAASALLASAACWQTGSLVGSRRGRQFWRQAAVALGVAGAASVLLLVQNLAEVSTRPGPLVRGMYVTAVLASLVALVRLPRRRGVSRAERMRIIPEAMLIFASAVAVAWQLSLGDTGDWAGGGGWVAVGTILAMGVVATAAFITIALGDGAVVDQRALRALALGIAVGAILAASAPIMLTQGLRPIVAILPFVTVGYAAAAHRQRFGGVGAGRPRGVTAYLPFLATSVLLLLIAHRSGHGGLPLTITIVLLMAVAGHRQWSSSRSEAELRRRVESGVRDLRSARTQLAHQEGHDDLTGLANRQLFERRLDDIIDSGGDVGVVALIDIDDFKAVNDRLHHAVGDELLMVLAQRIVAAIRPGDVVARLGSDAFAVLLRDLSPDRALSAVSRVAERISQPARVTEHEVFVSVSVGVALGLGAGADAAELLRRSDVAMHTAKSSGKARIVVYEAEMDRRATHDAKLGADLRRALDRDEFFLVYQPVVRLPDGCPAGAEALVRWRHPERGVVPPVEFIPLAEQTGLIVPLGLWVLNEACRQAAQWLRDLRTTGPWKVSVNVSARQLSEPGFAVQVAEALAGWLLPADRLMIEVTETAIFDNETATATLRQISALGVALALDDFGTGHSSLSLLRTAPVDVLKVDKSFVDDLGGDNAESTIVTATLYIANGLRLSAVAEGVETPTQARRLYELGYQLAQGYHFAKPLPAEEMAALLAGAAPLPPPRRAAPAPDPLTTRSSPPPAW</sequence>
<dbReference type="InterPro" id="IPR043128">
    <property type="entry name" value="Rev_trsase/Diguanyl_cyclase"/>
</dbReference>
<dbReference type="Pfam" id="PF00990">
    <property type="entry name" value="GGDEF"/>
    <property type="match status" value="1"/>
</dbReference>
<reference evidence="6" key="1">
    <citation type="journal article" date="2019" name="Int. J. Syst. Evol. Microbiol.">
        <title>The Global Catalogue of Microorganisms (GCM) 10K type strain sequencing project: providing services to taxonomists for standard genome sequencing and annotation.</title>
        <authorList>
            <consortium name="The Broad Institute Genomics Platform"/>
            <consortium name="The Broad Institute Genome Sequencing Center for Infectious Disease"/>
            <person name="Wu L."/>
            <person name="Ma J."/>
        </authorList>
    </citation>
    <scope>NUCLEOTIDE SEQUENCE [LARGE SCALE GENOMIC DNA]</scope>
    <source>
        <strain evidence="6">JCM 3367</strain>
    </source>
</reference>
<evidence type="ECO:0000256" key="1">
    <source>
        <dbReference type="SAM" id="MobiDB-lite"/>
    </source>
</evidence>
<dbReference type="InterPro" id="IPR000160">
    <property type="entry name" value="GGDEF_dom"/>
</dbReference>
<feature type="compositionally biased region" description="Pro residues" evidence="1">
    <location>
        <begin position="755"/>
        <end position="767"/>
    </location>
</feature>
<feature type="transmembrane region" description="Helical" evidence="2">
    <location>
        <begin position="254"/>
        <end position="274"/>
    </location>
</feature>
<dbReference type="PROSITE" id="PS50887">
    <property type="entry name" value="GGDEF"/>
    <property type="match status" value="1"/>
</dbReference>
<evidence type="ECO:0000259" key="3">
    <source>
        <dbReference type="PROSITE" id="PS50883"/>
    </source>
</evidence>
<dbReference type="InterPro" id="IPR035919">
    <property type="entry name" value="EAL_sf"/>
</dbReference>
<dbReference type="SUPFAM" id="SSF55073">
    <property type="entry name" value="Nucleotide cyclase"/>
    <property type="match status" value="1"/>
</dbReference>
<evidence type="ECO:0000313" key="5">
    <source>
        <dbReference type="EMBL" id="GAA2523282.1"/>
    </source>
</evidence>
<dbReference type="Pfam" id="PF00563">
    <property type="entry name" value="EAL"/>
    <property type="match status" value="1"/>
</dbReference>
<comment type="caution">
    <text evidence="5">The sequence shown here is derived from an EMBL/GenBank/DDBJ whole genome shotgun (WGS) entry which is preliminary data.</text>
</comment>
<dbReference type="CDD" id="cd01949">
    <property type="entry name" value="GGDEF"/>
    <property type="match status" value="1"/>
</dbReference>
<gene>
    <name evidence="5" type="ORF">GCM10010201_21990</name>
</gene>
<keyword evidence="2" id="KW-0812">Transmembrane</keyword>
<dbReference type="Gene3D" id="3.30.70.270">
    <property type="match status" value="1"/>
</dbReference>
<keyword evidence="2" id="KW-0472">Membrane</keyword>
<dbReference type="InterPro" id="IPR029787">
    <property type="entry name" value="Nucleotide_cyclase"/>
</dbReference>
<accession>A0ABP6ATT2</accession>
<dbReference type="PANTHER" id="PTHR44757:SF2">
    <property type="entry name" value="BIOFILM ARCHITECTURE MAINTENANCE PROTEIN MBAA"/>
    <property type="match status" value="1"/>
</dbReference>
<feature type="domain" description="EAL" evidence="3">
    <location>
        <begin position="499"/>
        <end position="754"/>
    </location>
</feature>
<protein>
    <submittedName>
        <fullName evidence="5">Bifunctional diguanylate cyclase/phosphodiesterase</fullName>
    </submittedName>
</protein>
<feature type="transmembrane region" description="Helical" evidence="2">
    <location>
        <begin position="133"/>
        <end position="152"/>
    </location>
</feature>
<dbReference type="PROSITE" id="PS50883">
    <property type="entry name" value="EAL"/>
    <property type="match status" value="1"/>
</dbReference>
<evidence type="ECO:0000313" key="6">
    <source>
        <dbReference type="Proteomes" id="UP001499978"/>
    </source>
</evidence>
<organism evidence="5 6">
    <name type="scientific">Pilimelia columellifera subsp. columellifera</name>
    <dbReference type="NCBI Taxonomy" id="706583"/>
    <lineage>
        <taxon>Bacteria</taxon>
        <taxon>Bacillati</taxon>
        <taxon>Actinomycetota</taxon>
        <taxon>Actinomycetes</taxon>
        <taxon>Micromonosporales</taxon>
        <taxon>Micromonosporaceae</taxon>
        <taxon>Pilimelia</taxon>
    </lineage>
</organism>
<feature type="transmembrane region" description="Helical" evidence="2">
    <location>
        <begin position="39"/>
        <end position="59"/>
    </location>
</feature>
<feature type="transmembrane region" description="Helical" evidence="2">
    <location>
        <begin position="164"/>
        <end position="188"/>
    </location>
</feature>
<evidence type="ECO:0000256" key="2">
    <source>
        <dbReference type="SAM" id="Phobius"/>
    </source>
</evidence>
<dbReference type="SMART" id="SM00267">
    <property type="entry name" value="GGDEF"/>
    <property type="match status" value="1"/>
</dbReference>
<dbReference type="SMART" id="SM00052">
    <property type="entry name" value="EAL"/>
    <property type="match status" value="1"/>
</dbReference>
<evidence type="ECO:0000259" key="4">
    <source>
        <dbReference type="PROSITE" id="PS50887"/>
    </source>
</evidence>
<dbReference type="NCBIfam" id="TIGR00254">
    <property type="entry name" value="GGDEF"/>
    <property type="match status" value="1"/>
</dbReference>
<name>A0ABP6ATT2_9ACTN</name>
<dbReference type="Gene3D" id="3.20.20.450">
    <property type="entry name" value="EAL domain"/>
    <property type="match status" value="1"/>
</dbReference>
<dbReference type="CDD" id="cd01948">
    <property type="entry name" value="EAL"/>
    <property type="match status" value="1"/>
</dbReference>